<reference evidence="1 2" key="1">
    <citation type="submission" date="2021-03" db="EMBL/GenBank/DDBJ databases">
        <title>Complete Genome Sequences of Two Lysobacter Strains Isolated from Sea Water (Lysobacter caseinilyticus) and Soil (Lysobacter helvus) in South Korea.</title>
        <authorList>
            <person name="Watanabe Y."/>
            <person name="Arakawa K."/>
        </authorList>
    </citation>
    <scope>NUCLEOTIDE SEQUENCE [LARGE SCALE GENOMIC DNA]</scope>
    <source>
        <strain evidence="1 2">KVB24</strain>
    </source>
</reference>
<gene>
    <name evidence="1" type="ORF">LYSCAS_21960</name>
</gene>
<evidence type="ECO:0000313" key="1">
    <source>
        <dbReference type="EMBL" id="BCT93172.1"/>
    </source>
</evidence>
<sequence length="75" mass="7744">MEDQSLQAANPRLNAALAFAGKPLEARAAEQPCSKVSGAADSGASVLRRCRADHIKAPASRAAAAIAELRSATRE</sequence>
<protein>
    <submittedName>
        <fullName evidence="1">Uncharacterized protein</fullName>
    </submittedName>
</protein>
<evidence type="ECO:0000313" key="2">
    <source>
        <dbReference type="Proteomes" id="UP000681317"/>
    </source>
</evidence>
<dbReference type="Proteomes" id="UP000681317">
    <property type="component" value="Chromosome"/>
</dbReference>
<organism evidence="1 2">
    <name type="scientific">Noviluteimonas caseinilytica</name>
    <dbReference type="NCBI Taxonomy" id="2675101"/>
    <lineage>
        <taxon>Bacteria</taxon>
        <taxon>Pseudomonadati</taxon>
        <taxon>Pseudomonadota</taxon>
        <taxon>Gammaproteobacteria</taxon>
        <taxon>Lysobacterales</taxon>
        <taxon>Lysobacteraceae</taxon>
        <taxon>Noviluteimonas</taxon>
    </lineage>
</organism>
<keyword evidence="2" id="KW-1185">Reference proteome</keyword>
<proteinExistence type="predicted"/>
<dbReference type="EMBL" id="AP024545">
    <property type="protein sequence ID" value="BCT93172.1"/>
    <property type="molecule type" value="Genomic_DNA"/>
</dbReference>
<name>A0ABN6FTW2_9GAMM</name>
<accession>A0ABN6FTW2</accession>